<organism evidence="1 2">
    <name type="scientific">Acanthamoeba castellanii (strain ATCC 30010 / Neff)</name>
    <dbReference type="NCBI Taxonomy" id="1257118"/>
    <lineage>
        <taxon>Eukaryota</taxon>
        <taxon>Amoebozoa</taxon>
        <taxon>Discosea</taxon>
        <taxon>Longamoebia</taxon>
        <taxon>Centramoebida</taxon>
        <taxon>Acanthamoebidae</taxon>
        <taxon>Acanthamoeba</taxon>
    </lineage>
</organism>
<proteinExistence type="predicted"/>
<dbReference type="GeneID" id="14922929"/>
<dbReference type="Proteomes" id="UP000011083">
    <property type="component" value="Unassembled WGS sequence"/>
</dbReference>
<reference evidence="1 2" key="1">
    <citation type="journal article" date="2013" name="Genome Biol.">
        <title>Genome of Acanthamoeba castellanii highlights extensive lateral gene transfer and early evolution of tyrosine kinase signaling.</title>
        <authorList>
            <person name="Clarke M."/>
            <person name="Lohan A.J."/>
            <person name="Liu B."/>
            <person name="Lagkouvardos I."/>
            <person name="Roy S."/>
            <person name="Zafar N."/>
            <person name="Bertelli C."/>
            <person name="Schilde C."/>
            <person name="Kianianmomeni A."/>
            <person name="Burglin T.R."/>
            <person name="Frech C."/>
            <person name="Turcotte B."/>
            <person name="Kopec K.O."/>
            <person name="Synnott J.M."/>
            <person name="Choo C."/>
            <person name="Paponov I."/>
            <person name="Finkler A."/>
            <person name="Soon Heng Tan C."/>
            <person name="Hutchins A.P."/>
            <person name="Weinmeier T."/>
            <person name="Rattei T."/>
            <person name="Chu J.S."/>
            <person name="Gimenez G."/>
            <person name="Irimia M."/>
            <person name="Rigden D.J."/>
            <person name="Fitzpatrick D.A."/>
            <person name="Lorenzo-Morales J."/>
            <person name="Bateman A."/>
            <person name="Chiu C.H."/>
            <person name="Tang P."/>
            <person name="Hegemann P."/>
            <person name="Fromm H."/>
            <person name="Raoult D."/>
            <person name="Greub G."/>
            <person name="Miranda-Saavedra D."/>
            <person name="Chen N."/>
            <person name="Nash P."/>
            <person name="Ginger M.L."/>
            <person name="Horn M."/>
            <person name="Schaap P."/>
            <person name="Caler L."/>
            <person name="Loftus B."/>
        </authorList>
    </citation>
    <scope>NUCLEOTIDE SEQUENCE [LARGE SCALE GENOMIC DNA]</scope>
    <source>
        <strain evidence="1 2">Neff</strain>
    </source>
</reference>
<evidence type="ECO:0000313" key="2">
    <source>
        <dbReference type="Proteomes" id="UP000011083"/>
    </source>
</evidence>
<dbReference type="VEuPathDB" id="AmoebaDB:ACA1_157310"/>
<evidence type="ECO:0008006" key="3">
    <source>
        <dbReference type="Google" id="ProtNLM"/>
    </source>
</evidence>
<dbReference type="RefSeq" id="XP_004348467.1">
    <property type="nucleotide sequence ID" value="XM_004348417.1"/>
</dbReference>
<dbReference type="KEGG" id="acan:ACA1_157310"/>
<evidence type="ECO:0000313" key="1">
    <source>
        <dbReference type="EMBL" id="ELR22009.1"/>
    </source>
</evidence>
<dbReference type="InterPro" id="IPR011989">
    <property type="entry name" value="ARM-like"/>
</dbReference>
<sequence length="934" mass="101258">MNLLTRVMAAEEDHIEEALLYHLRLYNVARKQHDLPIMGQPDFRDEAQAQALLDRLFLPCLPFGERVADTEWSTSRLFGWFFLEESANGGLAFLDFDGPLPPEAQECETFFNAAATARDKESLFVVLAPLVLSRFIADGTEPVSGLPARATPTGQALGPNWCSSLSCASSMLYGGGRSNIPETTVELLASVVLGSSNQQVLLGARLTYIRRQICLKWTHGGGGLSLVAAPRAALLIAGLELVRELVTGGSGNDSGASELYPEGGGRKLGLRLLSLSDRGGAPSEVRELAIDCLHPANISPDFELRGEYLNLTVFHRRNEGEPFATDHLDVILSILTHEDKAAQRTASYLLDSYLSQPGASITAELLPRIVSVLIANTLLSKPGVPPLVGLCLDHWVEHSAALEGFLARLPADLSAKLANHHKDAQRGDVASREESEAVREVSAMCLERMAADQPEQVVAEVWQQVAPGRTDHLVAPHMELLIQSLADPVAEVRATSAWTLVFYVRLVADGRLPAIVEALLAMARRDDAKSCQAATSALVDLLMITPPLLDEETQTTIVREGLAIWDNPPSQKAGQRVLDVFSAWVRYGSAGEQSRAELVPALMDPSTLEMQTGIFHIFANLADQGTCCAVCNIPASLVAEVVNACVSPIGDHVQQGDDDQELPTYRLRWALRVLSTLSRDPRGYDLSVLVASPDLFVDELIKPGLKILTVETLEDCFTVLDHVIEHWPQALAPRHSQLTPSLFNFVLRLPHPRATLFPLLVRMGLAYATPESRPLSDYVSADTLAALPLGVLLAWADVLLPDSPSELLRGLARQPESSADDTDDTRDTQHAAQLVQAHARVIVELLTTHAGDLPDTFGARERAAMLRVFCHHHHATNQPTSDLATRALELLLAGDGEAVAAELIATLPAAERSALALTAQQLMPVGHAFSRLLA</sequence>
<accession>L8H924</accession>
<name>L8H924_ACACF</name>
<gene>
    <name evidence="1" type="ORF">ACA1_157310</name>
</gene>
<keyword evidence="2" id="KW-1185">Reference proteome</keyword>
<dbReference type="Gene3D" id="1.25.10.10">
    <property type="entry name" value="Leucine-rich Repeat Variant"/>
    <property type="match status" value="1"/>
</dbReference>
<dbReference type="SUPFAM" id="SSF48371">
    <property type="entry name" value="ARM repeat"/>
    <property type="match status" value="1"/>
</dbReference>
<dbReference type="InterPro" id="IPR016024">
    <property type="entry name" value="ARM-type_fold"/>
</dbReference>
<protein>
    <recommendedName>
        <fullName evidence="3">HEAT repeat domain containing protein</fullName>
    </recommendedName>
</protein>
<dbReference type="AlphaFoldDB" id="L8H924"/>
<dbReference type="EMBL" id="KB007890">
    <property type="protein sequence ID" value="ELR22009.1"/>
    <property type="molecule type" value="Genomic_DNA"/>
</dbReference>